<dbReference type="GO" id="GO:0006883">
    <property type="term" value="P:intracellular sodium ion homeostasis"/>
    <property type="evidence" value="ECO:0007669"/>
    <property type="project" value="TreeGrafter"/>
</dbReference>
<dbReference type="GO" id="GO:0030007">
    <property type="term" value="P:intracellular potassium ion homeostasis"/>
    <property type="evidence" value="ECO:0007669"/>
    <property type="project" value="TreeGrafter"/>
</dbReference>
<dbReference type="PANTHER" id="PTHR43294:SF21">
    <property type="entry name" value="CATION TRANSPORTING ATPASE"/>
    <property type="match status" value="1"/>
</dbReference>
<dbReference type="GO" id="GO:0005886">
    <property type="term" value="C:plasma membrane"/>
    <property type="evidence" value="ECO:0007669"/>
    <property type="project" value="UniProtKB-SubCell"/>
</dbReference>
<dbReference type="InterPro" id="IPR023214">
    <property type="entry name" value="HAD_sf"/>
</dbReference>
<gene>
    <name evidence="3" type="ORF">GGI25_006425</name>
</gene>
<evidence type="ECO:0000313" key="4">
    <source>
        <dbReference type="Proteomes" id="UP001151518"/>
    </source>
</evidence>
<evidence type="ECO:0000256" key="1">
    <source>
        <dbReference type="ARBA" id="ARBA00004651"/>
    </source>
</evidence>
<dbReference type="OrthoDB" id="158672at2759"/>
<dbReference type="InterPro" id="IPR050510">
    <property type="entry name" value="Cation_transp_ATPase_P-type"/>
</dbReference>
<evidence type="ECO:0000256" key="2">
    <source>
        <dbReference type="ARBA" id="ARBA00022475"/>
    </source>
</evidence>
<evidence type="ECO:0000313" key="3">
    <source>
        <dbReference type="EMBL" id="KAJ2668535.1"/>
    </source>
</evidence>
<dbReference type="AlphaFoldDB" id="A0A9W8KVI4"/>
<dbReference type="GO" id="GO:0036376">
    <property type="term" value="P:sodium ion export across plasma membrane"/>
    <property type="evidence" value="ECO:0007669"/>
    <property type="project" value="TreeGrafter"/>
</dbReference>
<keyword evidence="2" id="KW-0472">Membrane</keyword>
<dbReference type="Proteomes" id="UP001151518">
    <property type="component" value="Unassembled WGS sequence"/>
</dbReference>
<dbReference type="EMBL" id="JANBTW010000193">
    <property type="protein sequence ID" value="KAJ2668535.1"/>
    <property type="molecule type" value="Genomic_DNA"/>
</dbReference>
<comment type="subcellular location">
    <subcellularLocation>
        <location evidence="1">Cell membrane</location>
        <topology evidence="1">Multi-pass membrane protein</topology>
    </subcellularLocation>
</comment>
<accession>A0A9W8KVI4</accession>
<dbReference type="GO" id="GO:1902600">
    <property type="term" value="P:proton transmembrane transport"/>
    <property type="evidence" value="ECO:0007669"/>
    <property type="project" value="TreeGrafter"/>
</dbReference>
<dbReference type="GO" id="GO:1990573">
    <property type="term" value="P:potassium ion import across plasma membrane"/>
    <property type="evidence" value="ECO:0007669"/>
    <property type="project" value="TreeGrafter"/>
</dbReference>
<dbReference type="GO" id="GO:0005391">
    <property type="term" value="F:P-type sodium:potassium-exchanging transporter activity"/>
    <property type="evidence" value="ECO:0007669"/>
    <property type="project" value="TreeGrafter"/>
</dbReference>
<reference evidence="3" key="1">
    <citation type="submission" date="2022-07" db="EMBL/GenBank/DDBJ databases">
        <title>Phylogenomic reconstructions and comparative analyses of Kickxellomycotina fungi.</title>
        <authorList>
            <person name="Reynolds N.K."/>
            <person name="Stajich J.E."/>
            <person name="Barry K."/>
            <person name="Grigoriev I.V."/>
            <person name="Crous P."/>
            <person name="Smith M.E."/>
        </authorList>
    </citation>
    <scope>NUCLEOTIDE SEQUENCE</scope>
    <source>
        <strain evidence="3">NRRL 3115</strain>
    </source>
</reference>
<organism evidence="3 4">
    <name type="scientific">Coemansia spiralis</name>
    <dbReference type="NCBI Taxonomy" id="417178"/>
    <lineage>
        <taxon>Eukaryota</taxon>
        <taxon>Fungi</taxon>
        <taxon>Fungi incertae sedis</taxon>
        <taxon>Zoopagomycota</taxon>
        <taxon>Kickxellomycotina</taxon>
        <taxon>Kickxellomycetes</taxon>
        <taxon>Kickxellales</taxon>
        <taxon>Kickxellaceae</taxon>
        <taxon>Coemansia</taxon>
    </lineage>
</organism>
<comment type="caution">
    <text evidence="3">The sequence shown here is derived from an EMBL/GenBank/DDBJ whole genome shotgun (WGS) entry which is preliminary data.</text>
</comment>
<dbReference type="PANTHER" id="PTHR43294">
    <property type="entry name" value="SODIUM/POTASSIUM-TRANSPORTING ATPASE SUBUNIT ALPHA"/>
    <property type="match status" value="1"/>
</dbReference>
<name>A0A9W8KVI4_9FUNG</name>
<dbReference type="Gene3D" id="3.40.50.1000">
    <property type="entry name" value="HAD superfamily/HAD-like"/>
    <property type="match status" value="1"/>
</dbReference>
<proteinExistence type="predicted"/>
<sequence length="171" mass="19239">MLQHRSFIQDNSSRVLPLNKDNLDKLQFLQRCWSGEDTVDLPYKETFDVVDIYHKAGIRVFMVASYFSLTIASIAKQCHIVTSNHIYSIEDMRNNALQYAPGAFAGTAGENSGHKQDDATSISTNEVRSLVLSGSELAGLQAKHWDIICNYSEIVFAHTMSKYKLPLAFDM</sequence>
<keyword evidence="2" id="KW-1003">Cell membrane</keyword>
<protein>
    <submittedName>
        <fullName evidence="3">Uncharacterized protein</fullName>
    </submittedName>
</protein>